<dbReference type="EMBL" id="BTFZ01000011">
    <property type="protein sequence ID" value="GMM37033.1"/>
    <property type="molecule type" value="Genomic_DNA"/>
</dbReference>
<evidence type="ECO:0000313" key="2">
    <source>
        <dbReference type="Proteomes" id="UP001360560"/>
    </source>
</evidence>
<dbReference type="RefSeq" id="XP_064854029.1">
    <property type="nucleotide sequence ID" value="XM_064997957.1"/>
</dbReference>
<proteinExistence type="predicted"/>
<sequence length="117" mass="13388">MGALQIQEQFPTISSLLDTTNIERINALLRFYGISDLGCDVKHVIDNEKWKIMSYNRDISTFDDNDGPVRFYRNTAGQKSEIRQALNVEAFLQLDDEAIAELWNHYALDISSPESSM</sequence>
<reference evidence="1 2" key="1">
    <citation type="journal article" date="2023" name="Elife">
        <title>Identification of key yeast species and microbe-microbe interactions impacting larval growth of Drosophila in the wild.</title>
        <authorList>
            <person name="Mure A."/>
            <person name="Sugiura Y."/>
            <person name="Maeda R."/>
            <person name="Honda K."/>
            <person name="Sakurai N."/>
            <person name="Takahashi Y."/>
            <person name="Watada M."/>
            <person name="Katoh T."/>
            <person name="Gotoh A."/>
            <person name="Gotoh Y."/>
            <person name="Taniguchi I."/>
            <person name="Nakamura K."/>
            <person name="Hayashi T."/>
            <person name="Katayama T."/>
            <person name="Uemura T."/>
            <person name="Hattori Y."/>
        </authorList>
    </citation>
    <scope>NUCLEOTIDE SEQUENCE [LARGE SCALE GENOMIC DNA]</scope>
    <source>
        <strain evidence="1 2">SC-9</strain>
    </source>
</reference>
<name>A0AAV5QSB7_9ASCO</name>
<keyword evidence="2" id="KW-1185">Reference proteome</keyword>
<dbReference type="GeneID" id="90075008"/>
<dbReference type="Proteomes" id="UP001360560">
    <property type="component" value="Unassembled WGS sequence"/>
</dbReference>
<evidence type="ECO:0000313" key="1">
    <source>
        <dbReference type="EMBL" id="GMM37033.1"/>
    </source>
</evidence>
<comment type="caution">
    <text evidence="1">The sequence shown here is derived from an EMBL/GenBank/DDBJ whole genome shotgun (WGS) entry which is preliminary data.</text>
</comment>
<gene>
    <name evidence="1" type="ORF">DASC09_043580</name>
</gene>
<dbReference type="AlphaFoldDB" id="A0AAV5QSB7"/>
<protein>
    <submittedName>
        <fullName evidence="1">Uncharacterized protein</fullName>
    </submittedName>
</protein>
<accession>A0AAV5QSB7</accession>
<organism evidence="1 2">
    <name type="scientific">Saccharomycopsis crataegensis</name>
    <dbReference type="NCBI Taxonomy" id="43959"/>
    <lineage>
        <taxon>Eukaryota</taxon>
        <taxon>Fungi</taxon>
        <taxon>Dikarya</taxon>
        <taxon>Ascomycota</taxon>
        <taxon>Saccharomycotina</taxon>
        <taxon>Saccharomycetes</taxon>
        <taxon>Saccharomycopsidaceae</taxon>
        <taxon>Saccharomycopsis</taxon>
    </lineage>
</organism>